<comment type="caution">
    <text evidence="2">The sequence shown here is derived from an EMBL/GenBank/DDBJ whole genome shotgun (WGS) entry which is preliminary data.</text>
</comment>
<feature type="coiled-coil region" evidence="1">
    <location>
        <begin position="130"/>
        <end position="157"/>
    </location>
</feature>
<organism evidence="2">
    <name type="scientific">marine sediment metagenome</name>
    <dbReference type="NCBI Taxonomy" id="412755"/>
    <lineage>
        <taxon>unclassified sequences</taxon>
        <taxon>metagenomes</taxon>
        <taxon>ecological metagenomes</taxon>
    </lineage>
</organism>
<evidence type="ECO:0000313" key="2">
    <source>
        <dbReference type="EMBL" id="KKK73692.1"/>
    </source>
</evidence>
<name>A0A0F8XX60_9ZZZZ</name>
<keyword evidence="1" id="KW-0175">Coiled coil</keyword>
<feature type="non-terminal residue" evidence="2">
    <location>
        <position position="1"/>
    </location>
</feature>
<dbReference type="EMBL" id="LAZR01056671">
    <property type="protein sequence ID" value="KKK73692.1"/>
    <property type="molecule type" value="Genomic_DNA"/>
</dbReference>
<gene>
    <name evidence="2" type="ORF">LCGC14_2891290</name>
</gene>
<feature type="non-terminal residue" evidence="2">
    <location>
        <position position="387"/>
    </location>
</feature>
<sequence>KKNTNIKESAVKKINKLEKDIGNLERKKSLSPKQKKRLIKLKKELEYEELSLVEGLSDKTPLEQVKHLENKKVEAVRMAESNLSEKARMGWRERQNKITKAINYIEGAATSEALAQEQQRMYADLIKQGMEQRGREVKHLENQLKSTNRKIKKLIENKNYGPDSGGQLSDLYLEQIEHMKGLSEIRADVQDAVQVLTQPLEGSSRYWNIDDMIPLFAARGYRGNALEKFMAAKYKIPGVKKLMRTVRTGPNLFDPSFALGSDLKGQLVLANAKMRNIAIAESTEDAHKLAAKPNPFKIDKNGFSIITGRQVGDMAENWKLYKDQFGVVEDEYVQLLLNIRRRGMEFVKAQGMEYPALWDDLDIAFREVIHKVGKDKGQIDLTAVRDR</sequence>
<protein>
    <submittedName>
        <fullName evidence="2">Uncharacterized protein</fullName>
    </submittedName>
</protein>
<reference evidence="2" key="1">
    <citation type="journal article" date="2015" name="Nature">
        <title>Complex archaea that bridge the gap between prokaryotes and eukaryotes.</title>
        <authorList>
            <person name="Spang A."/>
            <person name="Saw J.H."/>
            <person name="Jorgensen S.L."/>
            <person name="Zaremba-Niedzwiedzka K."/>
            <person name="Martijn J."/>
            <person name="Lind A.E."/>
            <person name="van Eijk R."/>
            <person name="Schleper C."/>
            <person name="Guy L."/>
            <person name="Ettema T.J."/>
        </authorList>
    </citation>
    <scope>NUCLEOTIDE SEQUENCE</scope>
</reference>
<proteinExistence type="predicted"/>
<evidence type="ECO:0000256" key="1">
    <source>
        <dbReference type="SAM" id="Coils"/>
    </source>
</evidence>
<dbReference type="AlphaFoldDB" id="A0A0F8XX60"/>
<accession>A0A0F8XX60</accession>